<dbReference type="InterPro" id="IPR026960">
    <property type="entry name" value="RVT-Znf"/>
</dbReference>
<keyword evidence="3" id="KW-0808">Transferase</keyword>
<evidence type="ECO:0000256" key="1">
    <source>
        <dbReference type="SAM" id="SignalP"/>
    </source>
</evidence>
<dbReference type="InterPro" id="IPR052929">
    <property type="entry name" value="RNase_H-like_EbsB-rel"/>
</dbReference>
<dbReference type="GO" id="GO:0003964">
    <property type="term" value="F:RNA-directed DNA polymerase activity"/>
    <property type="evidence" value="ECO:0007669"/>
    <property type="project" value="UniProtKB-KW"/>
</dbReference>
<gene>
    <name evidence="3" type="ORF">G2W53_028399</name>
</gene>
<reference evidence="3" key="1">
    <citation type="submission" date="2020-09" db="EMBL/GenBank/DDBJ databases">
        <title>Genome-Enabled Discovery of Anthraquinone Biosynthesis in Senna tora.</title>
        <authorList>
            <person name="Kang S.-H."/>
            <person name="Pandey R.P."/>
            <person name="Lee C.-M."/>
            <person name="Sim J.-S."/>
            <person name="Jeong J.-T."/>
            <person name="Choi B.-S."/>
            <person name="Jung M."/>
            <person name="Ginzburg D."/>
            <person name="Zhao K."/>
            <person name="Won S.Y."/>
            <person name="Oh T.-J."/>
            <person name="Yu Y."/>
            <person name="Kim N.-H."/>
            <person name="Lee O.R."/>
            <person name="Lee T.-H."/>
            <person name="Bashyal P."/>
            <person name="Kim T.-S."/>
            <person name="Lee W.-H."/>
            <person name="Kawkins C."/>
            <person name="Kim C.-K."/>
            <person name="Kim J.S."/>
            <person name="Ahn B.O."/>
            <person name="Rhee S.Y."/>
            <person name="Sohng J.K."/>
        </authorList>
    </citation>
    <scope>NUCLEOTIDE SEQUENCE</scope>
    <source>
        <tissue evidence="3">Leaf</tissue>
    </source>
</reference>
<evidence type="ECO:0000259" key="2">
    <source>
        <dbReference type="Pfam" id="PF13966"/>
    </source>
</evidence>
<dbReference type="EMBL" id="JAAIUW010000009">
    <property type="protein sequence ID" value="KAF7814430.1"/>
    <property type="molecule type" value="Genomic_DNA"/>
</dbReference>
<dbReference type="Proteomes" id="UP000634136">
    <property type="component" value="Unassembled WGS sequence"/>
</dbReference>
<feature type="signal peptide" evidence="1">
    <location>
        <begin position="1"/>
        <end position="22"/>
    </location>
</feature>
<keyword evidence="1" id="KW-0732">Signal</keyword>
<dbReference type="PANTHER" id="PTHR47074:SF11">
    <property type="entry name" value="REVERSE TRANSCRIPTASE-LIKE PROTEIN"/>
    <property type="match status" value="1"/>
</dbReference>
<dbReference type="OrthoDB" id="1001388at2759"/>
<feature type="chain" id="PRO_5032859429" evidence="1">
    <location>
        <begin position="23"/>
        <end position="895"/>
    </location>
</feature>
<dbReference type="PANTHER" id="PTHR47074">
    <property type="entry name" value="BNAC02G40300D PROTEIN"/>
    <property type="match status" value="1"/>
</dbReference>
<dbReference type="Pfam" id="PF13966">
    <property type="entry name" value="zf-RVT"/>
    <property type="match status" value="1"/>
</dbReference>
<accession>A0A834W8Q4</accession>
<keyword evidence="3" id="KW-0695">RNA-directed DNA polymerase</keyword>
<feature type="domain" description="Reverse transcriptase zinc-binding" evidence="2">
    <location>
        <begin position="613"/>
        <end position="679"/>
    </location>
</feature>
<proteinExistence type="predicted"/>
<keyword evidence="4" id="KW-1185">Reference proteome</keyword>
<comment type="caution">
    <text evidence="3">The sequence shown here is derived from an EMBL/GenBank/DDBJ whole genome shotgun (WGS) entry which is preliminary data.</text>
</comment>
<evidence type="ECO:0000313" key="4">
    <source>
        <dbReference type="Proteomes" id="UP000634136"/>
    </source>
</evidence>
<name>A0A834W8Q4_9FABA</name>
<organism evidence="3 4">
    <name type="scientific">Senna tora</name>
    <dbReference type="NCBI Taxonomy" id="362788"/>
    <lineage>
        <taxon>Eukaryota</taxon>
        <taxon>Viridiplantae</taxon>
        <taxon>Streptophyta</taxon>
        <taxon>Embryophyta</taxon>
        <taxon>Tracheophyta</taxon>
        <taxon>Spermatophyta</taxon>
        <taxon>Magnoliopsida</taxon>
        <taxon>eudicotyledons</taxon>
        <taxon>Gunneridae</taxon>
        <taxon>Pentapetalae</taxon>
        <taxon>rosids</taxon>
        <taxon>fabids</taxon>
        <taxon>Fabales</taxon>
        <taxon>Fabaceae</taxon>
        <taxon>Caesalpinioideae</taxon>
        <taxon>Cassia clade</taxon>
        <taxon>Senna</taxon>
    </lineage>
</organism>
<keyword evidence="3" id="KW-0548">Nucleotidyltransferase</keyword>
<dbReference type="AlphaFoldDB" id="A0A834W8Q4"/>
<protein>
    <submittedName>
        <fullName evidence="3">Reverse transcriptase</fullName>
    </submittedName>
</protein>
<evidence type="ECO:0000313" key="3">
    <source>
        <dbReference type="EMBL" id="KAF7814430.1"/>
    </source>
</evidence>
<sequence length="895" mass="101782">MIFLWILRLEWIWALLDIDVKAKRQLDFGPSSLGERKAQSSTQGSVKGSDFSPSGYIVNLPSDDEMDQGNAIIPFVKSNGVSDVLMGLDKVSLKRPGEEMTSLSCVKRRKVFEEKISSKASISLFLGTEMLDNAREFNLGKGSGKKSHSTVVRSEVASDAVGGWPKTATQGSKNKPLIVFLMETQCSGRKIERIRRRNMLAFDHSFYVDSVGKSGGLVMWWKDDVSLKFLFNSKNLIHTRISYSSVDVPCFLTFVYGPRKERERRSFKFEMFWLDDPEYRDAMHCGWFKADGSWRDVIKELDYHEGILTEESRDQAEKIVQKMDEVWDFEEKYWFQRSRVNWLTHGDKNSKFFHAIVVQRRQSNKILMLKNNDRDWLTNEQEVAHCVSDIFSNLFQHGGRRDMSKVLKYVDPVISSYENCVLLGKVGFARIWVDIVMGCICSMQFNLLPSGREGINLSRSGPTLSHGFFGDDVVFFMNSNREDWVYLGLPMILSRSKVEALAFVRERMTKKVLEGLYFPSGDFINAEKSLRASWAWSSILEGRKLMLAGAIWQLVVSDLIHGGRWEISSIERWIEPIEERAILAIPLGRMAQDLFGAKFVKDPSCSFSVSPLLWKAIWGLKVVPKVKSFHWRACVNALLTREALFKRKCSTSPCCQICCAWPETLEHVLLFCEWAKEVWRSGPLSFSINEVAVSRFDAWCCFVLTELEGMDDKKKPIFALSCWEIWKARCDFIFRGSHVSVEACCYKVCNVVSELLDVHQSNETPASSSVSAKVVPSSWCFPPDGVLKVNLDGAFRKDFLEAGIGVHALSFAEGFPVLLFIFKTDCEELFKLVTAPRALVVRRHGNQAADWLAKFAVKGLVSSNWVLDPLPPLAFIPALDREVVELGGKSRDRIN</sequence>